<evidence type="ECO:0008006" key="3">
    <source>
        <dbReference type="Google" id="ProtNLM"/>
    </source>
</evidence>
<gene>
    <name evidence="1" type="ORF">GCM10007049_13810</name>
</gene>
<accession>A0A918PUF8</accession>
<evidence type="ECO:0000313" key="2">
    <source>
        <dbReference type="Proteomes" id="UP000619457"/>
    </source>
</evidence>
<dbReference type="EMBL" id="BMWX01000002">
    <property type="protein sequence ID" value="GGZ22264.1"/>
    <property type="molecule type" value="Genomic_DNA"/>
</dbReference>
<proteinExistence type="predicted"/>
<keyword evidence="2" id="KW-1185">Reference proteome</keyword>
<dbReference type="Proteomes" id="UP000619457">
    <property type="component" value="Unassembled WGS sequence"/>
</dbReference>
<dbReference type="SUPFAM" id="SSF55486">
    <property type="entry name" value="Metalloproteases ('zincins'), catalytic domain"/>
    <property type="match status" value="1"/>
</dbReference>
<name>A0A918PUF8_9BACT</name>
<evidence type="ECO:0000313" key="1">
    <source>
        <dbReference type="EMBL" id="GGZ22264.1"/>
    </source>
</evidence>
<reference evidence="1" key="1">
    <citation type="journal article" date="2014" name="Int. J. Syst. Evol. Microbiol.">
        <title>Complete genome sequence of Corynebacterium casei LMG S-19264T (=DSM 44701T), isolated from a smear-ripened cheese.</title>
        <authorList>
            <consortium name="US DOE Joint Genome Institute (JGI-PGF)"/>
            <person name="Walter F."/>
            <person name="Albersmeier A."/>
            <person name="Kalinowski J."/>
            <person name="Ruckert C."/>
        </authorList>
    </citation>
    <scope>NUCLEOTIDE SEQUENCE</scope>
    <source>
        <strain evidence="1">KCTC 12368</strain>
    </source>
</reference>
<organism evidence="1 2">
    <name type="scientific">Echinicola pacifica</name>
    <dbReference type="NCBI Taxonomy" id="346377"/>
    <lineage>
        <taxon>Bacteria</taxon>
        <taxon>Pseudomonadati</taxon>
        <taxon>Bacteroidota</taxon>
        <taxon>Cytophagia</taxon>
        <taxon>Cytophagales</taxon>
        <taxon>Cyclobacteriaceae</taxon>
        <taxon>Echinicola</taxon>
    </lineage>
</organism>
<dbReference type="AlphaFoldDB" id="A0A918PUF8"/>
<protein>
    <recommendedName>
        <fullName evidence="3">Membrane metalloprotease</fullName>
    </recommendedName>
</protein>
<comment type="caution">
    <text evidence="1">The sequence shown here is derived from an EMBL/GenBank/DDBJ whole genome shotgun (WGS) entry which is preliminary data.</text>
</comment>
<sequence length="235" mass="26083">MNGSEVDERLESIRDAKRAPGTSAKEILSEEKFKSIWLEVHYMEGFPPSASALSNLEDWILKHTNKSQGLELTLKEIPAAGQDNYSVTEVREIEDQNRTAYNFGNKLGMYILILDGYYEKDTDTQASLGFAYRNTSIALMGKRVDERSGGFAKPDLETLETTVLEHEFGHLMGLVNLGASMVNEHEDDDNSGHCDNGECLMYWAVESSYIYNHFGGEVPKLGANCLADLKAAGGK</sequence>
<reference evidence="1" key="2">
    <citation type="submission" date="2020-09" db="EMBL/GenBank/DDBJ databases">
        <authorList>
            <person name="Sun Q."/>
            <person name="Kim S."/>
        </authorList>
    </citation>
    <scope>NUCLEOTIDE SEQUENCE</scope>
    <source>
        <strain evidence="1">KCTC 12368</strain>
    </source>
</reference>